<dbReference type="EMBL" id="JAUJYO010000016">
    <property type="protein sequence ID" value="KAK1294007.1"/>
    <property type="molecule type" value="Genomic_DNA"/>
</dbReference>
<evidence type="ECO:0000313" key="1">
    <source>
        <dbReference type="EMBL" id="KAK1294007.1"/>
    </source>
</evidence>
<organism evidence="1 2">
    <name type="scientific">Acorus calamus</name>
    <name type="common">Sweet flag</name>
    <dbReference type="NCBI Taxonomy" id="4465"/>
    <lineage>
        <taxon>Eukaryota</taxon>
        <taxon>Viridiplantae</taxon>
        <taxon>Streptophyta</taxon>
        <taxon>Embryophyta</taxon>
        <taxon>Tracheophyta</taxon>
        <taxon>Spermatophyta</taxon>
        <taxon>Magnoliopsida</taxon>
        <taxon>Liliopsida</taxon>
        <taxon>Acoraceae</taxon>
        <taxon>Acorus</taxon>
    </lineage>
</organism>
<reference evidence="1" key="2">
    <citation type="submission" date="2023-06" db="EMBL/GenBank/DDBJ databases">
        <authorList>
            <person name="Ma L."/>
            <person name="Liu K.-W."/>
            <person name="Li Z."/>
            <person name="Hsiao Y.-Y."/>
            <person name="Qi Y."/>
            <person name="Fu T."/>
            <person name="Tang G."/>
            <person name="Zhang D."/>
            <person name="Sun W.-H."/>
            <person name="Liu D.-K."/>
            <person name="Li Y."/>
            <person name="Chen G.-Z."/>
            <person name="Liu X.-D."/>
            <person name="Liao X.-Y."/>
            <person name="Jiang Y.-T."/>
            <person name="Yu X."/>
            <person name="Hao Y."/>
            <person name="Huang J."/>
            <person name="Zhao X.-W."/>
            <person name="Ke S."/>
            <person name="Chen Y.-Y."/>
            <person name="Wu W.-L."/>
            <person name="Hsu J.-L."/>
            <person name="Lin Y.-F."/>
            <person name="Huang M.-D."/>
            <person name="Li C.-Y."/>
            <person name="Huang L."/>
            <person name="Wang Z.-W."/>
            <person name="Zhao X."/>
            <person name="Zhong W.-Y."/>
            <person name="Peng D.-H."/>
            <person name="Ahmad S."/>
            <person name="Lan S."/>
            <person name="Zhang J.-S."/>
            <person name="Tsai W.-C."/>
            <person name="Van De Peer Y."/>
            <person name="Liu Z.-J."/>
        </authorList>
    </citation>
    <scope>NUCLEOTIDE SEQUENCE</scope>
    <source>
        <strain evidence="1">CP</strain>
        <tissue evidence="1">Leaves</tissue>
    </source>
</reference>
<proteinExistence type="predicted"/>
<sequence>MGGLVNLSNTKTSIRLLDMYLDPQNGKESMFNDAVRLLHNHMESSDPFQVLETQDSKPVKGKEKIIAK</sequence>
<evidence type="ECO:0000313" key="2">
    <source>
        <dbReference type="Proteomes" id="UP001180020"/>
    </source>
</evidence>
<name>A0AAV9D168_ACOCL</name>
<comment type="caution">
    <text evidence="1">The sequence shown here is derived from an EMBL/GenBank/DDBJ whole genome shotgun (WGS) entry which is preliminary data.</text>
</comment>
<dbReference type="Proteomes" id="UP001180020">
    <property type="component" value="Unassembled WGS sequence"/>
</dbReference>
<gene>
    <name evidence="1" type="ORF">QJS10_CPA16g00434</name>
</gene>
<protein>
    <submittedName>
        <fullName evidence="1">Uncharacterized protein</fullName>
    </submittedName>
</protein>
<reference evidence="1" key="1">
    <citation type="journal article" date="2023" name="Nat. Commun.">
        <title>Diploid and tetraploid genomes of Acorus and the evolution of monocots.</title>
        <authorList>
            <person name="Ma L."/>
            <person name="Liu K.W."/>
            <person name="Li Z."/>
            <person name="Hsiao Y.Y."/>
            <person name="Qi Y."/>
            <person name="Fu T."/>
            <person name="Tang G.D."/>
            <person name="Zhang D."/>
            <person name="Sun W.H."/>
            <person name="Liu D.K."/>
            <person name="Li Y."/>
            <person name="Chen G.Z."/>
            <person name="Liu X.D."/>
            <person name="Liao X.Y."/>
            <person name="Jiang Y.T."/>
            <person name="Yu X."/>
            <person name="Hao Y."/>
            <person name="Huang J."/>
            <person name="Zhao X.W."/>
            <person name="Ke S."/>
            <person name="Chen Y.Y."/>
            <person name="Wu W.L."/>
            <person name="Hsu J.L."/>
            <person name="Lin Y.F."/>
            <person name="Huang M.D."/>
            <person name="Li C.Y."/>
            <person name="Huang L."/>
            <person name="Wang Z.W."/>
            <person name="Zhao X."/>
            <person name="Zhong W.Y."/>
            <person name="Peng D.H."/>
            <person name="Ahmad S."/>
            <person name="Lan S."/>
            <person name="Zhang J.S."/>
            <person name="Tsai W.C."/>
            <person name="Van de Peer Y."/>
            <person name="Liu Z.J."/>
        </authorList>
    </citation>
    <scope>NUCLEOTIDE SEQUENCE</scope>
    <source>
        <strain evidence="1">CP</strain>
    </source>
</reference>
<keyword evidence="2" id="KW-1185">Reference proteome</keyword>
<dbReference type="AlphaFoldDB" id="A0AAV9D168"/>
<accession>A0AAV9D168</accession>